<gene>
    <name evidence="2" type="ORF">NDU88_001174</name>
</gene>
<name>A0AAV7U6T6_PLEWA</name>
<evidence type="ECO:0000313" key="3">
    <source>
        <dbReference type="Proteomes" id="UP001066276"/>
    </source>
</evidence>
<protein>
    <submittedName>
        <fullName evidence="2">Uncharacterized protein</fullName>
    </submittedName>
</protein>
<feature type="region of interest" description="Disordered" evidence="1">
    <location>
        <begin position="83"/>
        <end position="102"/>
    </location>
</feature>
<dbReference type="Proteomes" id="UP001066276">
    <property type="component" value="Chromosome 3_1"/>
</dbReference>
<accession>A0AAV7U6T6</accession>
<dbReference type="EMBL" id="JANPWB010000005">
    <property type="protein sequence ID" value="KAJ1184366.1"/>
    <property type="molecule type" value="Genomic_DNA"/>
</dbReference>
<dbReference type="AlphaFoldDB" id="A0AAV7U6T6"/>
<reference evidence="2" key="1">
    <citation type="journal article" date="2022" name="bioRxiv">
        <title>Sequencing and chromosome-scale assembly of the giantPleurodeles waltlgenome.</title>
        <authorList>
            <person name="Brown T."/>
            <person name="Elewa A."/>
            <person name="Iarovenko S."/>
            <person name="Subramanian E."/>
            <person name="Araus A.J."/>
            <person name="Petzold A."/>
            <person name="Susuki M."/>
            <person name="Suzuki K.-i.T."/>
            <person name="Hayashi T."/>
            <person name="Toyoda A."/>
            <person name="Oliveira C."/>
            <person name="Osipova E."/>
            <person name="Leigh N.D."/>
            <person name="Simon A."/>
            <person name="Yun M.H."/>
        </authorList>
    </citation>
    <scope>NUCLEOTIDE SEQUENCE</scope>
    <source>
        <strain evidence="2">20211129_DDA</strain>
        <tissue evidence="2">Liver</tissue>
    </source>
</reference>
<feature type="compositionally biased region" description="Basic residues" evidence="1">
    <location>
        <begin position="91"/>
        <end position="102"/>
    </location>
</feature>
<keyword evidence="3" id="KW-1185">Reference proteome</keyword>
<evidence type="ECO:0000256" key="1">
    <source>
        <dbReference type="SAM" id="MobiDB-lite"/>
    </source>
</evidence>
<comment type="caution">
    <text evidence="2">The sequence shown here is derived from an EMBL/GenBank/DDBJ whole genome shotgun (WGS) entry which is preliminary data.</text>
</comment>
<sequence>MGKVAQAERSVAGICLTVQELEGHVHSLTTKVHELEARAEDSKGRPHLNTNLKVIASNKTILFTEMSDAWDWVEQRRYEASLRSSLERQHRSTKNTNKRRQVPRCRLKAPVHVAPSQAKEEQAQALTAGVTLWAGRRSPQDFCPDTDMAESASIHFEDSMTFQLLPNETLQMADEIL</sequence>
<organism evidence="2 3">
    <name type="scientific">Pleurodeles waltl</name>
    <name type="common">Iberian ribbed newt</name>
    <dbReference type="NCBI Taxonomy" id="8319"/>
    <lineage>
        <taxon>Eukaryota</taxon>
        <taxon>Metazoa</taxon>
        <taxon>Chordata</taxon>
        <taxon>Craniata</taxon>
        <taxon>Vertebrata</taxon>
        <taxon>Euteleostomi</taxon>
        <taxon>Amphibia</taxon>
        <taxon>Batrachia</taxon>
        <taxon>Caudata</taxon>
        <taxon>Salamandroidea</taxon>
        <taxon>Salamandridae</taxon>
        <taxon>Pleurodelinae</taxon>
        <taxon>Pleurodeles</taxon>
    </lineage>
</organism>
<proteinExistence type="predicted"/>
<evidence type="ECO:0000313" key="2">
    <source>
        <dbReference type="EMBL" id="KAJ1184366.1"/>
    </source>
</evidence>